<dbReference type="Proteomes" id="UP000579153">
    <property type="component" value="Unassembled WGS sequence"/>
</dbReference>
<keyword evidence="2 6" id="KW-0808">Transferase</keyword>
<dbReference type="CDD" id="cd08704">
    <property type="entry name" value="Met_tRNA_FMT_C"/>
    <property type="match status" value="1"/>
</dbReference>
<accession>A0A7W9GBL4</accession>
<dbReference type="SUPFAM" id="SSF50486">
    <property type="entry name" value="FMT C-terminal domain-like"/>
    <property type="match status" value="1"/>
</dbReference>
<dbReference type="EC" id="2.1.2.9" evidence="6"/>
<comment type="caution">
    <text evidence="6">The sequence shown here is derived from an EMBL/GenBank/DDBJ whole genome shotgun (WGS) entry which is preliminary data.</text>
</comment>
<proteinExistence type="inferred from homology"/>
<dbReference type="GO" id="GO:0005829">
    <property type="term" value="C:cytosol"/>
    <property type="evidence" value="ECO:0007669"/>
    <property type="project" value="TreeGrafter"/>
</dbReference>
<feature type="domain" description="Formyl transferase N-terminal" evidence="4">
    <location>
        <begin position="74"/>
        <end position="173"/>
    </location>
</feature>
<name>A0A7W9GBL4_9ACTN</name>
<dbReference type="InterPro" id="IPR044135">
    <property type="entry name" value="Met-tRNA-FMT_C"/>
</dbReference>
<evidence type="ECO:0000256" key="1">
    <source>
        <dbReference type="ARBA" id="ARBA00010699"/>
    </source>
</evidence>
<dbReference type="Pfam" id="PF02911">
    <property type="entry name" value="Formyl_trans_C"/>
    <property type="match status" value="1"/>
</dbReference>
<keyword evidence="3" id="KW-0648">Protein biosynthesis</keyword>
<dbReference type="PANTHER" id="PTHR11138">
    <property type="entry name" value="METHIONYL-TRNA FORMYLTRANSFERASE"/>
    <property type="match status" value="1"/>
</dbReference>
<dbReference type="InterPro" id="IPR002376">
    <property type="entry name" value="Formyl_transf_N"/>
</dbReference>
<dbReference type="RefSeq" id="WP_185074153.1">
    <property type="nucleotide sequence ID" value="NZ_JACHMB010000001.1"/>
</dbReference>
<evidence type="ECO:0000313" key="6">
    <source>
        <dbReference type="EMBL" id="MBB5780736.1"/>
    </source>
</evidence>
<dbReference type="AlphaFoldDB" id="A0A7W9GBL4"/>
<evidence type="ECO:0000313" key="7">
    <source>
        <dbReference type="Proteomes" id="UP000579153"/>
    </source>
</evidence>
<evidence type="ECO:0000259" key="5">
    <source>
        <dbReference type="Pfam" id="PF02911"/>
    </source>
</evidence>
<dbReference type="EMBL" id="JACHMB010000001">
    <property type="protein sequence ID" value="MBB5780736.1"/>
    <property type="molecule type" value="Genomic_DNA"/>
</dbReference>
<dbReference type="Pfam" id="PF00551">
    <property type="entry name" value="Formyl_trans_N"/>
    <property type="match status" value="1"/>
</dbReference>
<dbReference type="PANTHER" id="PTHR11138:SF5">
    <property type="entry name" value="METHIONYL-TRNA FORMYLTRANSFERASE, MITOCHONDRIAL"/>
    <property type="match status" value="1"/>
</dbReference>
<comment type="similarity">
    <text evidence="1">Belongs to the Fmt family.</text>
</comment>
<dbReference type="SUPFAM" id="SSF53328">
    <property type="entry name" value="Formyltransferase"/>
    <property type="match status" value="1"/>
</dbReference>
<dbReference type="InterPro" id="IPR036477">
    <property type="entry name" value="Formyl_transf_N_sf"/>
</dbReference>
<evidence type="ECO:0000256" key="3">
    <source>
        <dbReference type="ARBA" id="ARBA00022917"/>
    </source>
</evidence>
<feature type="domain" description="Formyl transferase C-terminal" evidence="5">
    <location>
        <begin position="200"/>
        <end position="302"/>
    </location>
</feature>
<evidence type="ECO:0000259" key="4">
    <source>
        <dbReference type="Pfam" id="PF00551"/>
    </source>
</evidence>
<organism evidence="6 7">
    <name type="scientific">Nonomuraea jabiensis</name>
    <dbReference type="NCBI Taxonomy" id="882448"/>
    <lineage>
        <taxon>Bacteria</taxon>
        <taxon>Bacillati</taxon>
        <taxon>Actinomycetota</taxon>
        <taxon>Actinomycetes</taxon>
        <taxon>Streptosporangiales</taxon>
        <taxon>Streptosporangiaceae</taxon>
        <taxon>Nonomuraea</taxon>
    </lineage>
</organism>
<dbReference type="InterPro" id="IPR005793">
    <property type="entry name" value="Formyl_trans_C"/>
</dbReference>
<sequence length="315" mass="33766">MKTFAFATGMEFAAPAVDVLVAQGTPPSLLIGYPPALQHRSGFAPLREASEKHGIPLLETSDINDGQAYELVKGMDLFVIAGWSQLVREPLLSACPLGSIGLHPTRLPEGRGRAALPWTIIKRLETSAVSLFFLDEGADTGDLIAQREFTISRRDDVGAVYRKVTEINVDLLATYIPLLLEGRVVARPQGPGGSWWEKRRPEDGLIDWSRPAADLYDWVRALASPYPGAFTSVSGRRLYVHSADLIGADLIEHGGSEPAGTVLAPVWSTGTGGVLVACGSGLLVVREVQWEGGDRRDALDLVESGELTVGACLGT</sequence>
<dbReference type="Gene3D" id="3.40.50.12230">
    <property type="match status" value="1"/>
</dbReference>
<protein>
    <submittedName>
        <fullName evidence="6">Methionyl-tRNA formyltransferase</fullName>
        <ecNumber evidence="6">2.1.2.9</ecNumber>
    </submittedName>
</protein>
<dbReference type="InterPro" id="IPR011034">
    <property type="entry name" value="Formyl_transferase-like_C_sf"/>
</dbReference>
<gene>
    <name evidence="6" type="ORF">HD596_007492</name>
</gene>
<evidence type="ECO:0000256" key="2">
    <source>
        <dbReference type="ARBA" id="ARBA00022679"/>
    </source>
</evidence>
<keyword evidence="7" id="KW-1185">Reference proteome</keyword>
<dbReference type="GO" id="GO:0004479">
    <property type="term" value="F:methionyl-tRNA formyltransferase activity"/>
    <property type="evidence" value="ECO:0007669"/>
    <property type="project" value="UniProtKB-EC"/>
</dbReference>
<reference evidence="6 7" key="1">
    <citation type="submission" date="2020-08" db="EMBL/GenBank/DDBJ databases">
        <title>Sequencing the genomes of 1000 actinobacteria strains.</title>
        <authorList>
            <person name="Klenk H.-P."/>
        </authorList>
    </citation>
    <scope>NUCLEOTIDE SEQUENCE [LARGE SCALE GENOMIC DNA]</scope>
    <source>
        <strain evidence="6 7">DSM 45507</strain>
    </source>
</reference>